<protein>
    <submittedName>
        <fullName evidence="11">Anoctamin-7</fullName>
    </submittedName>
</protein>
<feature type="region of interest" description="Disordered" evidence="7">
    <location>
        <begin position="869"/>
        <end position="888"/>
    </location>
</feature>
<keyword evidence="5 8" id="KW-0472">Membrane</keyword>
<evidence type="ECO:0000256" key="3">
    <source>
        <dbReference type="ARBA" id="ARBA00022692"/>
    </source>
</evidence>
<dbReference type="Pfam" id="PF04547">
    <property type="entry name" value="Anoctamin"/>
    <property type="match status" value="1"/>
</dbReference>
<dbReference type="InterPro" id="IPR007632">
    <property type="entry name" value="Anoctamin"/>
</dbReference>
<evidence type="ECO:0000256" key="1">
    <source>
        <dbReference type="ARBA" id="ARBA00004651"/>
    </source>
</evidence>
<feature type="transmembrane region" description="Helical" evidence="8">
    <location>
        <begin position="781"/>
        <end position="805"/>
    </location>
</feature>
<dbReference type="PANTHER" id="PTHR12308">
    <property type="entry name" value="ANOCTAMIN"/>
    <property type="match status" value="1"/>
</dbReference>
<name>A0AAD5X3S6_9FUNG</name>
<dbReference type="InterPro" id="IPR049452">
    <property type="entry name" value="Anoctamin_TM"/>
</dbReference>
<comment type="subcellular location">
    <subcellularLocation>
        <location evidence="1">Cell membrane</location>
        <topology evidence="1">Multi-pass membrane protein</topology>
    </subcellularLocation>
</comment>
<sequence>MTIKPEKQLKSPSATGPRIRSTRAFSLSLSPSQQQFSPNALPVPSTDQIVIDRIDNRDILLLHDRDVQLFDEIMQFRRQGRGLGDALDEFCPQSADALVKIAYADASTHWDCVLVYTLGDQKQDHIRLSFLHALLWEGLIIEREVAPDGVNVFVKVLAPFDRLCMEAEREKLQVPLQERQASHKLRNLTPTNADQVWNGVVNILKSESTSEKHSATFRKDHLARFVGGNVAALGLREVQARFFSSAQRSLLTYHIIMRARMKTLGKKYARRGDHARYIERLLSDGVFTDLFPLHDGPTTKSHTNLRSQMYNTRRFGICPVKLNDMRSYYGEKIAMYFGWLEHYTRWLGFASIAGILVFGYGIYAAYLFALDDKLFADIGRDNLTENLEDAQSAAGRIFDNWATMPFAFVISVWLLIDSYPFPALLYVEFWSRRNKALAWDWDVMRYEKQERTRPKWYATTVRTSHVTHRIEPHFPRRAQRWIIMMTSVVYLIALNFVVATVGAFIVYNAWVQWYFGNFFSEWQSYAGITSALLSLVTITLTTPVTYGLSKWLTDLENHKTETQYQDARIAKMMLYDFVNNFGSLFYVSVVKIWLQKSKMTILGQEGWDDTCTSGNCVLELSIQLAIVFIGKSCLQHAYHWGLPWLDRKRTSLATKLSKPTQMHHTPVFAAEQPTAMQFADIESSRGTRRSSVSPIKVMTVPQAVHDIKLVPFNAQAGMNDGYNVAVIQFGFVVLFSVAFPLAPLFACIHNAVQLRIDAHNLLTQYRRPFALQAQDIGMWEVWLRTVAHLGIFMNACIIAFSSSFFEQHYLDRLGTDKWVQWAARLAFIMIFEHLVLGIKLLVGWMIPDVPPKVRRALERQEYVDKVLRGEENEDEGEEDIHPDDLKGNGCIIL</sequence>
<dbReference type="GO" id="GO:0046983">
    <property type="term" value="F:protein dimerization activity"/>
    <property type="evidence" value="ECO:0007669"/>
    <property type="project" value="InterPro"/>
</dbReference>
<feature type="transmembrane region" description="Helical" evidence="8">
    <location>
        <begin position="825"/>
        <end position="846"/>
    </location>
</feature>
<dbReference type="GO" id="GO:0005254">
    <property type="term" value="F:chloride channel activity"/>
    <property type="evidence" value="ECO:0007669"/>
    <property type="project" value="TreeGrafter"/>
</dbReference>
<keyword evidence="6" id="KW-0325">Glycoprotein</keyword>
<evidence type="ECO:0000256" key="7">
    <source>
        <dbReference type="SAM" id="MobiDB-lite"/>
    </source>
</evidence>
<evidence type="ECO:0000256" key="6">
    <source>
        <dbReference type="ARBA" id="ARBA00023180"/>
    </source>
</evidence>
<keyword evidence="2" id="KW-1003">Cell membrane</keyword>
<dbReference type="GO" id="GO:0005886">
    <property type="term" value="C:plasma membrane"/>
    <property type="evidence" value="ECO:0007669"/>
    <property type="project" value="UniProtKB-SubCell"/>
</dbReference>
<dbReference type="PANTHER" id="PTHR12308:SF73">
    <property type="entry name" value="ANOCTAMIN"/>
    <property type="match status" value="1"/>
</dbReference>
<reference evidence="11" key="1">
    <citation type="submission" date="2020-05" db="EMBL/GenBank/DDBJ databases">
        <title>Phylogenomic resolution of chytrid fungi.</title>
        <authorList>
            <person name="Stajich J.E."/>
            <person name="Amses K."/>
            <person name="Simmons R."/>
            <person name="Seto K."/>
            <person name="Myers J."/>
            <person name="Bonds A."/>
            <person name="Quandt C.A."/>
            <person name="Barry K."/>
            <person name="Liu P."/>
            <person name="Grigoriev I."/>
            <person name="Longcore J.E."/>
            <person name="James T.Y."/>
        </authorList>
    </citation>
    <scope>NUCLEOTIDE SEQUENCE</scope>
    <source>
        <strain evidence="11">JEL0318</strain>
    </source>
</reference>
<organism evidence="11 12">
    <name type="scientific">Rhizophlyctis rosea</name>
    <dbReference type="NCBI Taxonomy" id="64517"/>
    <lineage>
        <taxon>Eukaryota</taxon>
        <taxon>Fungi</taxon>
        <taxon>Fungi incertae sedis</taxon>
        <taxon>Chytridiomycota</taxon>
        <taxon>Chytridiomycota incertae sedis</taxon>
        <taxon>Chytridiomycetes</taxon>
        <taxon>Rhizophlyctidales</taxon>
        <taxon>Rhizophlyctidaceae</taxon>
        <taxon>Rhizophlyctis</taxon>
    </lineage>
</organism>
<evidence type="ECO:0000313" key="12">
    <source>
        <dbReference type="Proteomes" id="UP001212841"/>
    </source>
</evidence>
<dbReference type="EMBL" id="JADGJD010000626">
    <property type="protein sequence ID" value="KAJ3049561.1"/>
    <property type="molecule type" value="Genomic_DNA"/>
</dbReference>
<feature type="transmembrane region" description="Helical" evidence="8">
    <location>
        <begin position="573"/>
        <end position="594"/>
    </location>
</feature>
<feature type="transmembrane region" description="Helical" evidence="8">
    <location>
        <begin position="481"/>
        <end position="507"/>
    </location>
</feature>
<comment type="caution">
    <text evidence="11">The sequence shown here is derived from an EMBL/GenBank/DDBJ whole genome shotgun (WGS) entry which is preliminary data.</text>
</comment>
<keyword evidence="12" id="KW-1185">Reference proteome</keyword>
<dbReference type="InterPro" id="IPR032394">
    <property type="entry name" value="Anoct_dimer"/>
</dbReference>
<dbReference type="Pfam" id="PF16178">
    <property type="entry name" value="Anoct_dimer"/>
    <property type="match status" value="1"/>
</dbReference>
<feature type="transmembrane region" description="Helical" evidence="8">
    <location>
        <begin position="406"/>
        <end position="427"/>
    </location>
</feature>
<evidence type="ECO:0000256" key="5">
    <source>
        <dbReference type="ARBA" id="ARBA00023136"/>
    </source>
</evidence>
<dbReference type="Proteomes" id="UP001212841">
    <property type="component" value="Unassembled WGS sequence"/>
</dbReference>
<feature type="domain" description="Anoctamin transmembrane" evidence="9">
    <location>
        <begin position="325"/>
        <end position="860"/>
    </location>
</feature>
<feature type="transmembrane region" description="Helical" evidence="8">
    <location>
        <begin position="725"/>
        <end position="746"/>
    </location>
</feature>
<keyword evidence="4 8" id="KW-1133">Transmembrane helix</keyword>
<evidence type="ECO:0000256" key="4">
    <source>
        <dbReference type="ARBA" id="ARBA00022989"/>
    </source>
</evidence>
<evidence type="ECO:0000256" key="8">
    <source>
        <dbReference type="SAM" id="Phobius"/>
    </source>
</evidence>
<feature type="transmembrane region" description="Helical" evidence="8">
    <location>
        <begin position="527"/>
        <end position="552"/>
    </location>
</feature>
<evidence type="ECO:0000259" key="10">
    <source>
        <dbReference type="Pfam" id="PF16178"/>
    </source>
</evidence>
<feature type="domain" description="Anoctamin dimerisation" evidence="10">
    <location>
        <begin position="105"/>
        <end position="310"/>
    </location>
</feature>
<evidence type="ECO:0000313" key="11">
    <source>
        <dbReference type="EMBL" id="KAJ3049561.1"/>
    </source>
</evidence>
<evidence type="ECO:0000256" key="2">
    <source>
        <dbReference type="ARBA" id="ARBA00022475"/>
    </source>
</evidence>
<accession>A0AAD5X3S6</accession>
<gene>
    <name evidence="11" type="primary">ANO7_1</name>
    <name evidence="11" type="ORF">HK097_009457</name>
</gene>
<evidence type="ECO:0000259" key="9">
    <source>
        <dbReference type="Pfam" id="PF04547"/>
    </source>
</evidence>
<keyword evidence="3 8" id="KW-0812">Transmembrane</keyword>
<dbReference type="AlphaFoldDB" id="A0AAD5X3S6"/>
<feature type="compositionally biased region" description="Acidic residues" evidence="7">
    <location>
        <begin position="871"/>
        <end position="881"/>
    </location>
</feature>
<feature type="transmembrane region" description="Helical" evidence="8">
    <location>
        <begin position="346"/>
        <end position="369"/>
    </location>
</feature>
<dbReference type="GO" id="GO:0032541">
    <property type="term" value="C:cortical endoplasmic reticulum"/>
    <property type="evidence" value="ECO:0007669"/>
    <property type="project" value="TreeGrafter"/>
</dbReference>
<proteinExistence type="predicted"/>